<dbReference type="InterPro" id="IPR017853">
    <property type="entry name" value="GH"/>
</dbReference>
<evidence type="ECO:0000256" key="2">
    <source>
        <dbReference type="ARBA" id="ARBA00009743"/>
    </source>
</evidence>
<accession>A0A224XQS0</accession>
<reference evidence="12" key="1">
    <citation type="journal article" date="2018" name="PLoS Negl. Trop. Dis.">
        <title>An insight into the salivary gland and fat body transcriptome of Panstrongylus lignarius (Hemiptera: Heteroptera), the main vector of Chagas disease in Peru.</title>
        <authorList>
            <person name="Nevoa J.C."/>
            <person name="Mendes M.T."/>
            <person name="da Silva M.V."/>
            <person name="Soares S.C."/>
            <person name="Oliveira C.J.F."/>
            <person name="Ribeiro J.M.C."/>
        </authorList>
    </citation>
    <scope>NUCLEOTIDE SEQUENCE</scope>
</reference>
<dbReference type="InterPro" id="IPR013785">
    <property type="entry name" value="Aldolase_TIM"/>
</dbReference>
<dbReference type="InterPro" id="IPR035373">
    <property type="entry name" value="Melibiase/NAGA_C"/>
</dbReference>
<dbReference type="InterPro" id="IPR002241">
    <property type="entry name" value="Glyco_hydro_27"/>
</dbReference>
<dbReference type="GO" id="GO:0004557">
    <property type="term" value="F:alpha-galactosidase activity"/>
    <property type="evidence" value="ECO:0007669"/>
    <property type="project" value="TreeGrafter"/>
</dbReference>
<evidence type="ECO:0000313" key="12">
    <source>
        <dbReference type="EMBL" id="JAW10319.1"/>
    </source>
</evidence>
<dbReference type="SUPFAM" id="SSF51445">
    <property type="entry name" value="(Trans)glycosidases"/>
    <property type="match status" value="1"/>
</dbReference>
<keyword evidence="5" id="KW-0443">Lipid metabolism</keyword>
<dbReference type="EMBL" id="GFTR01006107">
    <property type="protein sequence ID" value="JAW10319.1"/>
    <property type="molecule type" value="Transcribed_RNA"/>
</dbReference>
<evidence type="ECO:0000256" key="9">
    <source>
        <dbReference type="ARBA" id="ARBA00023295"/>
    </source>
</evidence>
<organism evidence="12">
    <name type="scientific">Panstrongylus lignarius</name>
    <dbReference type="NCBI Taxonomy" id="156445"/>
    <lineage>
        <taxon>Eukaryota</taxon>
        <taxon>Metazoa</taxon>
        <taxon>Ecdysozoa</taxon>
        <taxon>Arthropoda</taxon>
        <taxon>Hexapoda</taxon>
        <taxon>Insecta</taxon>
        <taxon>Pterygota</taxon>
        <taxon>Neoptera</taxon>
        <taxon>Paraneoptera</taxon>
        <taxon>Hemiptera</taxon>
        <taxon>Heteroptera</taxon>
        <taxon>Panheteroptera</taxon>
        <taxon>Cimicomorpha</taxon>
        <taxon>Reduviidae</taxon>
        <taxon>Triatominae</taxon>
        <taxon>Panstrongylus</taxon>
    </lineage>
</organism>
<dbReference type="GO" id="GO:0005764">
    <property type="term" value="C:lysosome"/>
    <property type="evidence" value="ECO:0007669"/>
    <property type="project" value="UniProtKB-SubCell"/>
</dbReference>
<dbReference type="GO" id="GO:0016020">
    <property type="term" value="C:membrane"/>
    <property type="evidence" value="ECO:0007669"/>
    <property type="project" value="GOC"/>
</dbReference>
<dbReference type="PRINTS" id="PR00740">
    <property type="entry name" value="GLHYDRLASE27"/>
</dbReference>
<dbReference type="AlphaFoldDB" id="A0A224XQS0"/>
<evidence type="ECO:0000256" key="4">
    <source>
        <dbReference type="ARBA" id="ARBA00022801"/>
    </source>
</evidence>
<dbReference type="PANTHER" id="PTHR11452:SF83">
    <property type="entry name" value="ALPHA-GALACTOSIDASE"/>
    <property type="match status" value="1"/>
</dbReference>
<evidence type="ECO:0000256" key="1">
    <source>
        <dbReference type="ARBA" id="ARBA00004371"/>
    </source>
</evidence>
<evidence type="ECO:0000259" key="11">
    <source>
        <dbReference type="Pfam" id="PF17450"/>
    </source>
</evidence>
<dbReference type="CDD" id="cd14792">
    <property type="entry name" value="GH27"/>
    <property type="match status" value="1"/>
</dbReference>
<keyword evidence="4 10" id="KW-0378">Hydrolase</keyword>
<dbReference type="GO" id="GO:0019377">
    <property type="term" value="P:glycolipid catabolic process"/>
    <property type="evidence" value="ECO:0007669"/>
    <property type="project" value="UniProtKB-ARBA"/>
</dbReference>
<dbReference type="Pfam" id="PF16499">
    <property type="entry name" value="Melibiase_2"/>
    <property type="match status" value="1"/>
</dbReference>
<comment type="similarity">
    <text evidence="2 10">Belongs to the glycosyl hydrolase 27 family.</text>
</comment>
<feature type="domain" description="Alpha galactosidase A C-terminal" evidence="11">
    <location>
        <begin position="314"/>
        <end position="403"/>
    </location>
</feature>
<keyword evidence="7" id="KW-0325">Glycoprotein</keyword>
<dbReference type="InterPro" id="IPR013780">
    <property type="entry name" value="Glyco_hydro_b"/>
</dbReference>
<dbReference type="Pfam" id="PF17450">
    <property type="entry name" value="Melibiase_2_C"/>
    <property type="match status" value="1"/>
</dbReference>
<evidence type="ECO:0000256" key="10">
    <source>
        <dbReference type="RuleBase" id="RU361168"/>
    </source>
</evidence>
<dbReference type="Gene3D" id="3.20.20.70">
    <property type="entry name" value="Aldolase class I"/>
    <property type="match status" value="1"/>
</dbReference>
<dbReference type="GO" id="GO:0016139">
    <property type="term" value="P:glycoside catabolic process"/>
    <property type="evidence" value="ECO:0007669"/>
    <property type="project" value="TreeGrafter"/>
</dbReference>
<protein>
    <recommendedName>
        <fullName evidence="10">Alpha-galactosidase</fullName>
        <ecNumber evidence="10">3.2.1.-</ecNumber>
    </recommendedName>
</protein>
<dbReference type="PROSITE" id="PS00512">
    <property type="entry name" value="ALPHA_GALACTOSIDASE"/>
    <property type="match status" value="1"/>
</dbReference>
<evidence type="ECO:0000256" key="3">
    <source>
        <dbReference type="ARBA" id="ARBA00011738"/>
    </source>
</evidence>
<dbReference type="InterPro" id="IPR000111">
    <property type="entry name" value="Glyco_hydro_27/36_CS"/>
</dbReference>
<keyword evidence="6 10" id="KW-1015">Disulfide bond</keyword>
<keyword evidence="8" id="KW-0458">Lysosome</keyword>
<dbReference type="PANTHER" id="PTHR11452">
    <property type="entry name" value="ALPHA-GALACTOSIDASE/ALPHA-N-ACETYLGALACTOSAMINIDASE"/>
    <property type="match status" value="1"/>
</dbReference>
<dbReference type="EC" id="3.2.1.-" evidence="10"/>
<evidence type="ECO:0000256" key="7">
    <source>
        <dbReference type="ARBA" id="ARBA00023180"/>
    </source>
</evidence>
<name>A0A224XQS0_9HEMI</name>
<comment type="subunit">
    <text evidence="3 10">Homodimer.</text>
</comment>
<comment type="subcellular location">
    <subcellularLocation>
        <location evidence="1">Lysosome</location>
    </subcellularLocation>
</comment>
<sequence length="425" mass="48683">MRFIATVLIITSTLIDGFFALNNGLALTPPMGWMTWQRFRCTTDCNKYPDECISDTLIRRTADLMVEKGYLEAGYQYIIIDDCWLQWHRSDQGYLLADEARFPHGMANLVEYVHSKGLKFGIYEDYGEKTCEGYPGLIGHEKVDTTMFAKWGIDYIKVDGCFYDGYNYAKGYEALGQYLNQTGRPIVYSCSYPAYQDSNSIPTDFKTLSENCNLWRNYDDIQDSWKSLTDIMDYFATKQDFIAPFAGPGHWNDPDMLLIGNFGLSYEQSKVQMAIWAILAAPLMMSTDLATIRPEFQEILLNKNIIAVNQDPLGIQGLRVFKDNKIEVWTRRVTPVYLENYSFAVAICSRRTDGFPYPYTLELKRIRLLNPKGYTFKDLYTGQDLPGLFYPDSNITVRIAPTGVVFLKATVQQSNSEDSEDIVKN</sequence>
<evidence type="ECO:0000256" key="5">
    <source>
        <dbReference type="ARBA" id="ARBA00023098"/>
    </source>
</evidence>
<evidence type="ECO:0000256" key="6">
    <source>
        <dbReference type="ARBA" id="ARBA00023157"/>
    </source>
</evidence>
<evidence type="ECO:0000256" key="8">
    <source>
        <dbReference type="ARBA" id="ARBA00023228"/>
    </source>
</evidence>
<dbReference type="FunFam" id="3.20.20.70:FF:000070">
    <property type="entry name" value="Alpha-galactosidase"/>
    <property type="match status" value="1"/>
</dbReference>
<keyword evidence="9 10" id="KW-0326">Glycosidase</keyword>
<dbReference type="SUPFAM" id="SSF51011">
    <property type="entry name" value="Glycosyl hydrolase domain"/>
    <property type="match status" value="1"/>
</dbReference>
<dbReference type="Gene3D" id="2.60.40.1180">
    <property type="entry name" value="Golgi alpha-mannosidase II"/>
    <property type="match status" value="1"/>
</dbReference>
<dbReference type="GO" id="GO:0009311">
    <property type="term" value="P:oligosaccharide metabolic process"/>
    <property type="evidence" value="ECO:0007669"/>
    <property type="project" value="TreeGrafter"/>
</dbReference>
<proteinExistence type="inferred from homology"/>